<dbReference type="Pfam" id="PF16313">
    <property type="entry name" value="DUF4953"/>
    <property type="match status" value="1"/>
</dbReference>
<evidence type="ECO:0000313" key="4">
    <source>
        <dbReference type="EMBL" id="UZP73508.1"/>
    </source>
</evidence>
<feature type="compositionally biased region" description="Acidic residues" evidence="1">
    <location>
        <begin position="87"/>
        <end position="99"/>
    </location>
</feature>
<dbReference type="Pfam" id="PF17148">
    <property type="entry name" value="DUF5117"/>
    <property type="match status" value="1"/>
</dbReference>
<evidence type="ECO:0000256" key="1">
    <source>
        <dbReference type="SAM" id="MobiDB-lite"/>
    </source>
</evidence>
<dbReference type="PANTHER" id="PTHR38478">
    <property type="entry name" value="PEPTIDASE M1A AND M12B"/>
    <property type="match status" value="1"/>
</dbReference>
<dbReference type="Proteomes" id="UP001317963">
    <property type="component" value="Chromosome"/>
</dbReference>
<feature type="region of interest" description="Disordered" evidence="1">
    <location>
        <begin position="64"/>
        <end position="104"/>
    </location>
</feature>
<evidence type="ECO:0000259" key="3">
    <source>
        <dbReference type="Pfam" id="PF17148"/>
    </source>
</evidence>
<dbReference type="PANTHER" id="PTHR38478:SF1">
    <property type="entry name" value="ZINC DEPENDENT METALLOPROTEASE DOMAIN LIPOPROTEIN"/>
    <property type="match status" value="1"/>
</dbReference>
<feature type="compositionally biased region" description="Basic and acidic residues" evidence="1">
    <location>
        <begin position="73"/>
        <end position="86"/>
    </location>
</feature>
<dbReference type="CDD" id="cd04276">
    <property type="entry name" value="ZnMc_MMP_like_2"/>
    <property type="match status" value="1"/>
</dbReference>
<dbReference type="InterPro" id="IPR034032">
    <property type="entry name" value="Zn_MMP-like_bac"/>
</dbReference>
<dbReference type="EMBL" id="CP036501">
    <property type="protein sequence ID" value="UZP73508.1"/>
    <property type="molecule type" value="Genomic_DNA"/>
</dbReference>
<dbReference type="SUPFAM" id="SSF55486">
    <property type="entry name" value="Metalloproteases ('zincins'), catalytic domain"/>
    <property type="match status" value="1"/>
</dbReference>
<dbReference type="InterPro" id="IPR024079">
    <property type="entry name" value="MetalloPept_cat_dom_sf"/>
</dbReference>
<dbReference type="InterPro" id="IPR033413">
    <property type="entry name" value="DUF5117"/>
</dbReference>
<proteinExistence type="predicted"/>
<feature type="domain" description="DUF5117" evidence="3">
    <location>
        <begin position="172"/>
        <end position="355"/>
    </location>
</feature>
<gene>
    <name evidence="4" type="ORF">E0F26_01620</name>
</gene>
<name>A0ABY6Q3M3_9GAMM</name>
<reference evidence="4 5" key="1">
    <citation type="submission" date="2019-02" db="EMBL/GenBank/DDBJ databases">
        <title>Halieaceae_genomes.</title>
        <authorList>
            <person name="Li S.-H."/>
        </authorList>
    </citation>
    <scope>NUCLEOTIDE SEQUENCE [LARGE SCALE GENOMIC DNA]</scope>
    <source>
        <strain evidence="4 5">JH123</strain>
    </source>
</reference>
<organism evidence="4 5">
    <name type="scientific">Candidatus Paraluminiphilus aquimaris</name>
    <dbReference type="NCBI Taxonomy" id="2518994"/>
    <lineage>
        <taxon>Bacteria</taxon>
        <taxon>Pseudomonadati</taxon>
        <taxon>Pseudomonadota</taxon>
        <taxon>Gammaproteobacteria</taxon>
        <taxon>Cellvibrionales</taxon>
        <taxon>Halieaceae</taxon>
        <taxon>Candidatus Paraluminiphilus</taxon>
    </lineage>
</organism>
<protein>
    <submittedName>
        <fullName evidence="4">DUF5117 domain-containing protein</fullName>
    </submittedName>
</protein>
<evidence type="ECO:0000259" key="2">
    <source>
        <dbReference type="Pfam" id="PF16313"/>
    </source>
</evidence>
<dbReference type="Gene3D" id="3.40.390.10">
    <property type="entry name" value="Collagenase (Catalytic Domain)"/>
    <property type="match status" value="1"/>
</dbReference>
<accession>A0ABY6Q3M3</accession>
<feature type="domain" description="EcxA zinc-binding" evidence="2">
    <location>
        <begin position="515"/>
        <end position="836"/>
    </location>
</feature>
<sequence length="915" mass="102381">MDLFVFRPVFFDFYRWLRVSFLHSKRSIALMHDQGITMNRTDLWKLLLLVLPLSLTLSVNALAHDTPEGGETPDVKAEEVSEKASDDEAESEAGEEEEEEKPKTIAELTEEMDRIDGLFTLFRDPKTGATKMLLQGDQLNSEFIYFKHTMNGVTDAGAFTGSYGDQYIFTIERRFDKLQFVRQNTAYYFDPDNAISRASQANISRAVLAVTAIAAENEETGEVLIDSDALFLSEAFANVTYYGGDDPGDRFTLGGLDPEKSQILDLRNYPENTAVEVEYVFNNPKPKRGGSDAVTDARNVSITVRHTWIEVPENDYQPRFADARLGSFNVQVTDLTSTDSAPYRDLLERWHLVKKDPSAEISDPVEPITWWIENTTPIEWRDLIMGAALEWNKAFEHAGFSNAMVVKVQPDDADWDAGDIRYNVLRWTSSPRPPFGGYGPSFSNPRTGQLLGADIMLEYSFLNRSKLTRELIQGEAVEPMMLGGHDARLCSVGHAIAEGGLMADIALQMDGGDADIEEQLKRDRLYYLILHELGHTLGMNHNMKATQLLSPAQLADPEVLESGVISGSVMDYPAVNYAPDRDDQTLFYTIAPGPYDDWYIEYAYSPGLSNADREVERLEAIAARSTEHALSFGNDADDMRSPGRGMDPRVNIYDNSSDSIAYASTQMKLMHDTLNKTAKWTPDEGDSYEDVVDGVALLVRLWGTNAGVISRWIGGVYVDRAVVGQEGATEPFRPVERERQKAAMAALSDQLFSPEAFEIDGALWRQAAPERRGFEHGGSTEDPKIHRAVLSSQKRVFDHLLNSTVLKRITDTELYGNEYPLVEVFEDLTDAVFAADARGSVNSFRRNLQVEYVDRLAMMASEEGASKYHSTAQALAVLTLSELREQLANKRRGDRVSQAHAKLLVMNIDRAMDNE</sequence>
<evidence type="ECO:0000313" key="5">
    <source>
        <dbReference type="Proteomes" id="UP001317963"/>
    </source>
</evidence>
<keyword evidence="5" id="KW-1185">Reference proteome</keyword>
<dbReference type="InterPro" id="IPR032534">
    <property type="entry name" value="EcxA_zinc-bd"/>
</dbReference>